<dbReference type="PROSITE" id="PS51186">
    <property type="entry name" value="GNAT"/>
    <property type="match status" value="1"/>
</dbReference>
<evidence type="ECO:0000256" key="1">
    <source>
        <dbReference type="ARBA" id="ARBA00005395"/>
    </source>
</evidence>
<accession>A0A4R3K980</accession>
<dbReference type="PANTHER" id="PTHR43420">
    <property type="entry name" value="ACETYLTRANSFERASE"/>
    <property type="match status" value="1"/>
</dbReference>
<keyword evidence="4" id="KW-0012">Acyltransferase</keyword>
<organism evidence="7 8">
    <name type="scientific">Tepidibacillus fermentans</name>
    <dbReference type="NCBI Taxonomy" id="1281767"/>
    <lineage>
        <taxon>Bacteria</taxon>
        <taxon>Bacillati</taxon>
        <taxon>Bacillota</taxon>
        <taxon>Bacilli</taxon>
        <taxon>Bacillales</taxon>
        <taxon>Bacillaceae</taxon>
        <taxon>Tepidibacillus</taxon>
    </lineage>
</organism>
<comment type="similarity">
    <text evidence="1 5">Belongs to the acetyltransferase family. RimI subfamily.</text>
</comment>
<dbReference type="PANTHER" id="PTHR43420:SF44">
    <property type="entry name" value="ACETYLTRANSFERASE YPEA"/>
    <property type="match status" value="1"/>
</dbReference>
<dbReference type="GO" id="GO:0008999">
    <property type="term" value="F:protein-N-terminal-alanine acetyltransferase activity"/>
    <property type="evidence" value="ECO:0007669"/>
    <property type="project" value="UniProtKB-EC"/>
</dbReference>
<evidence type="ECO:0000313" key="8">
    <source>
        <dbReference type="Proteomes" id="UP000295788"/>
    </source>
</evidence>
<protein>
    <recommendedName>
        <fullName evidence="5">[Ribosomal protein bS18]-alanine N-acetyltransferase</fullName>
        <ecNumber evidence="5">2.3.1.266</ecNumber>
    </recommendedName>
</protein>
<dbReference type="Gene3D" id="3.40.630.30">
    <property type="match status" value="1"/>
</dbReference>
<dbReference type="EC" id="2.3.1.266" evidence="5"/>
<dbReference type="InterPro" id="IPR016181">
    <property type="entry name" value="Acyl_CoA_acyltransferase"/>
</dbReference>
<comment type="subcellular location">
    <subcellularLocation>
        <location evidence="5">Cytoplasm</location>
    </subcellularLocation>
</comment>
<dbReference type="GO" id="GO:0005840">
    <property type="term" value="C:ribosome"/>
    <property type="evidence" value="ECO:0007669"/>
    <property type="project" value="UniProtKB-KW"/>
</dbReference>
<comment type="catalytic activity">
    <reaction evidence="5">
        <text>N-terminal L-alanyl-[ribosomal protein bS18] + acetyl-CoA = N-terminal N(alpha)-acetyl-L-alanyl-[ribosomal protein bS18] + CoA + H(+)</text>
        <dbReference type="Rhea" id="RHEA:43756"/>
        <dbReference type="Rhea" id="RHEA-COMP:10676"/>
        <dbReference type="Rhea" id="RHEA-COMP:10677"/>
        <dbReference type="ChEBI" id="CHEBI:15378"/>
        <dbReference type="ChEBI" id="CHEBI:57287"/>
        <dbReference type="ChEBI" id="CHEBI:57288"/>
        <dbReference type="ChEBI" id="CHEBI:64718"/>
        <dbReference type="ChEBI" id="CHEBI:83683"/>
        <dbReference type="EC" id="2.3.1.266"/>
    </reaction>
</comment>
<sequence length="150" mass="17673">MDMDRIQIRRATIDDIDQIWRVEQLSFPTPWSRQAFFSELTNNQYAYYFVLEFDERIVGYVGMWLIFDEAHITNVAISPEVRGMKLGELLMRYLMATAKGLGANRMTLEVRISNHIAISLYKKLGFKEEGIRKNYYADTFEDAIIMWVNL</sequence>
<reference evidence="7 8" key="1">
    <citation type="submission" date="2019-03" db="EMBL/GenBank/DDBJ databases">
        <title>Genomic Encyclopedia of Type Strains, Phase IV (KMG-IV): sequencing the most valuable type-strain genomes for metagenomic binning, comparative biology and taxonomic classification.</title>
        <authorList>
            <person name="Goeker M."/>
        </authorList>
    </citation>
    <scope>NUCLEOTIDE SEQUENCE [LARGE SCALE GENOMIC DNA]</scope>
    <source>
        <strain evidence="7 8">DSM 23802</strain>
    </source>
</reference>
<keyword evidence="2 5" id="KW-0963">Cytoplasm</keyword>
<keyword evidence="3 7" id="KW-0808">Transferase</keyword>
<dbReference type="Pfam" id="PF00583">
    <property type="entry name" value="Acetyltransf_1"/>
    <property type="match status" value="1"/>
</dbReference>
<dbReference type="CDD" id="cd04301">
    <property type="entry name" value="NAT_SF"/>
    <property type="match status" value="1"/>
</dbReference>
<dbReference type="InterPro" id="IPR000182">
    <property type="entry name" value="GNAT_dom"/>
</dbReference>
<gene>
    <name evidence="7" type="ORF">EDD72_12033</name>
</gene>
<comment type="function">
    <text evidence="5">Acetylates the N-terminal alanine of ribosomal protein bS18.</text>
</comment>
<dbReference type="EMBL" id="SMAB01000020">
    <property type="protein sequence ID" value="TCS79574.1"/>
    <property type="molecule type" value="Genomic_DNA"/>
</dbReference>
<dbReference type="AlphaFoldDB" id="A0A4R3K980"/>
<name>A0A4R3K980_9BACI</name>
<dbReference type="Proteomes" id="UP000295788">
    <property type="component" value="Unassembled WGS sequence"/>
</dbReference>
<keyword evidence="8" id="KW-1185">Reference proteome</keyword>
<dbReference type="InterPro" id="IPR006464">
    <property type="entry name" value="AcTrfase_RimI/Ard1"/>
</dbReference>
<evidence type="ECO:0000259" key="6">
    <source>
        <dbReference type="PROSITE" id="PS51186"/>
    </source>
</evidence>
<feature type="domain" description="N-acetyltransferase" evidence="6">
    <location>
        <begin position="6"/>
        <end position="150"/>
    </location>
</feature>
<proteinExistence type="inferred from homology"/>
<comment type="caution">
    <text evidence="7">The sequence shown here is derived from an EMBL/GenBank/DDBJ whole genome shotgun (WGS) entry which is preliminary data.</text>
</comment>
<keyword evidence="7" id="KW-0689">Ribosomal protein</keyword>
<evidence type="ECO:0000256" key="5">
    <source>
        <dbReference type="RuleBase" id="RU363094"/>
    </source>
</evidence>
<keyword evidence="7" id="KW-0687">Ribonucleoprotein</keyword>
<evidence type="ECO:0000313" key="7">
    <source>
        <dbReference type="EMBL" id="TCS79574.1"/>
    </source>
</evidence>
<evidence type="ECO:0000256" key="2">
    <source>
        <dbReference type="ARBA" id="ARBA00022490"/>
    </source>
</evidence>
<dbReference type="RefSeq" id="WP_132770116.1">
    <property type="nucleotide sequence ID" value="NZ_SMAB01000020.1"/>
</dbReference>
<evidence type="ECO:0000256" key="4">
    <source>
        <dbReference type="ARBA" id="ARBA00023315"/>
    </source>
</evidence>
<dbReference type="GO" id="GO:0005737">
    <property type="term" value="C:cytoplasm"/>
    <property type="evidence" value="ECO:0007669"/>
    <property type="project" value="UniProtKB-SubCell"/>
</dbReference>
<dbReference type="SUPFAM" id="SSF55729">
    <property type="entry name" value="Acyl-CoA N-acyltransferases (Nat)"/>
    <property type="match status" value="1"/>
</dbReference>
<dbReference type="NCBIfam" id="TIGR01575">
    <property type="entry name" value="rimI"/>
    <property type="match status" value="1"/>
</dbReference>
<evidence type="ECO:0000256" key="3">
    <source>
        <dbReference type="ARBA" id="ARBA00022679"/>
    </source>
</evidence>
<dbReference type="OrthoDB" id="9794566at2"/>
<dbReference type="InterPro" id="IPR050680">
    <property type="entry name" value="YpeA/RimI_acetyltransf"/>
</dbReference>